<feature type="transmembrane region" description="Helical" evidence="1">
    <location>
        <begin position="24"/>
        <end position="45"/>
    </location>
</feature>
<protein>
    <submittedName>
        <fullName evidence="2">Uncharacterized protein</fullName>
    </submittedName>
</protein>
<comment type="caution">
    <text evidence="2">The sequence shown here is derived from an EMBL/GenBank/DDBJ whole genome shotgun (WGS) entry which is preliminary data.</text>
</comment>
<organism evidence="2 3">
    <name type="scientific">Wickerhamomyces pijperi</name>
    <name type="common">Yeast</name>
    <name type="synonym">Pichia pijperi</name>
    <dbReference type="NCBI Taxonomy" id="599730"/>
    <lineage>
        <taxon>Eukaryota</taxon>
        <taxon>Fungi</taxon>
        <taxon>Dikarya</taxon>
        <taxon>Ascomycota</taxon>
        <taxon>Saccharomycotina</taxon>
        <taxon>Saccharomycetes</taxon>
        <taxon>Phaffomycetales</taxon>
        <taxon>Wickerhamomycetaceae</taxon>
        <taxon>Wickerhamomyces</taxon>
    </lineage>
</organism>
<dbReference type="Proteomes" id="UP000774326">
    <property type="component" value="Unassembled WGS sequence"/>
</dbReference>
<dbReference type="AlphaFoldDB" id="A0A9P8PKJ9"/>
<keyword evidence="3" id="KW-1185">Reference proteome</keyword>
<evidence type="ECO:0000313" key="2">
    <source>
        <dbReference type="EMBL" id="KAH3673240.1"/>
    </source>
</evidence>
<evidence type="ECO:0000256" key="1">
    <source>
        <dbReference type="SAM" id="Phobius"/>
    </source>
</evidence>
<keyword evidence="1" id="KW-0472">Membrane</keyword>
<name>A0A9P8PKJ9_WICPI</name>
<accession>A0A9P8PKJ9</accession>
<keyword evidence="1" id="KW-1133">Transmembrane helix</keyword>
<evidence type="ECO:0000313" key="3">
    <source>
        <dbReference type="Proteomes" id="UP000774326"/>
    </source>
</evidence>
<gene>
    <name evidence="2" type="ORF">WICPIJ_009859</name>
</gene>
<sequence>MLSNISVISFLSIMANGTLSIKRVFLWSLILSVVFLEFSSVRNWFLMRIYSLNSLMTKVWNQITEIINMVRWTLNLLENFGAMLDIEMESKPETIGNVPLV</sequence>
<dbReference type="EMBL" id="JAEUBG010005684">
    <property type="protein sequence ID" value="KAH3673240.1"/>
    <property type="molecule type" value="Genomic_DNA"/>
</dbReference>
<keyword evidence="1" id="KW-0812">Transmembrane</keyword>
<reference evidence="2" key="1">
    <citation type="journal article" date="2021" name="Open Biol.">
        <title>Shared evolutionary footprints suggest mitochondrial oxidative damage underlies multiple complex I losses in fungi.</title>
        <authorList>
            <person name="Schikora-Tamarit M.A."/>
            <person name="Marcet-Houben M."/>
            <person name="Nosek J."/>
            <person name="Gabaldon T."/>
        </authorList>
    </citation>
    <scope>NUCLEOTIDE SEQUENCE</scope>
    <source>
        <strain evidence="2">CBS2887</strain>
    </source>
</reference>
<reference evidence="2" key="2">
    <citation type="submission" date="2021-01" db="EMBL/GenBank/DDBJ databases">
        <authorList>
            <person name="Schikora-Tamarit M.A."/>
        </authorList>
    </citation>
    <scope>NUCLEOTIDE SEQUENCE</scope>
    <source>
        <strain evidence="2">CBS2887</strain>
    </source>
</reference>
<proteinExistence type="predicted"/>